<reference evidence="1" key="1">
    <citation type="journal article" date="2020" name="G3 (Bethesda)">
        <title>High-Quality Assemblies for Three Invasive Social Wasps from the &lt;i&gt;Vespula&lt;/i&gt; Genus.</title>
        <authorList>
            <person name="Harrop T.W.R."/>
            <person name="Guhlin J."/>
            <person name="McLaughlin G.M."/>
            <person name="Permina E."/>
            <person name="Stockwell P."/>
            <person name="Gilligan J."/>
            <person name="Le Lec M.F."/>
            <person name="Gruber M.A.M."/>
            <person name="Quinn O."/>
            <person name="Lovegrove M."/>
            <person name="Duncan E.J."/>
            <person name="Remnant E.J."/>
            <person name="Van Eeckhoven J."/>
            <person name="Graham B."/>
            <person name="Knapp R.A."/>
            <person name="Langford K.W."/>
            <person name="Kronenberg Z."/>
            <person name="Press M.O."/>
            <person name="Eacker S.M."/>
            <person name="Wilson-Rankin E.E."/>
            <person name="Purcell J."/>
            <person name="Lester P.J."/>
            <person name="Dearden P.K."/>
        </authorList>
    </citation>
    <scope>NUCLEOTIDE SEQUENCE</scope>
    <source>
        <strain evidence="1">Volc-1</strain>
    </source>
</reference>
<dbReference type="AlphaFoldDB" id="A0A834U441"/>
<evidence type="ECO:0000313" key="1">
    <source>
        <dbReference type="EMBL" id="KAF7415692.1"/>
    </source>
</evidence>
<comment type="caution">
    <text evidence="1">The sequence shown here is derived from an EMBL/GenBank/DDBJ whole genome shotgun (WGS) entry which is preliminary data.</text>
</comment>
<proteinExistence type="predicted"/>
<dbReference type="Proteomes" id="UP000600918">
    <property type="component" value="Unassembled WGS sequence"/>
</dbReference>
<keyword evidence="2" id="KW-1185">Reference proteome</keyword>
<organism evidence="1 2">
    <name type="scientific">Vespula pensylvanica</name>
    <name type="common">Western yellow jacket</name>
    <name type="synonym">Wasp</name>
    <dbReference type="NCBI Taxonomy" id="30213"/>
    <lineage>
        <taxon>Eukaryota</taxon>
        <taxon>Metazoa</taxon>
        <taxon>Ecdysozoa</taxon>
        <taxon>Arthropoda</taxon>
        <taxon>Hexapoda</taxon>
        <taxon>Insecta</taxon>
        <taxon>Pterygota</taxon>
        <taxon>Neoptera</taxon>
        <taxon>Endopterygota</taxon>
        <taxon>Hymenoptera</taxon>
        <taxon>Apocrita</taxon>
        <taxon>Aculeata</taxon>
        <taxon>Vespoidea</taxon>
        <taxon>Vespidae</taxon>
        <taxon>Vespinae</taxon>
        <taxon>Vespula</taxon>
    </lineage>
</organism>
<evidence type="ECO:0000313" key="2">
    <source>
        <dbReference type="Proteomes" id="UP000600918"/>
    </source>
</evidence>
<accession>A0A834U441</accession>
<gene>
    <name evidence="1" type="ORF">H0235_012284</name>
</gene>
<name>A0A834U441_VESPE</name>
<dbReference type="EMBL" id="JACSDY010000011">
    <property type="protein sequence ID" value="KAF7415692.1"/>
    <property type="molecule type" value="Genomic_DNA"/>
</dbReference>
<sequence length="76" mass="8557">MCSYGLDEKCRGWINDGDLKSRENQFILNETCLESGSTIGLVFSSCNEIKSDKFFARVLIDDWDVQGERGGIIFKG</sequence>
<protein>
    <submittedName>
        <fullName evidence="1">Uncharacterized protein</fullName>
    </submittedName>
</protein>